<dbReference type="Proteomes" id="UP001333110">
    <property type="component" value="Unassembled WGS sequence"/>
</dbReference>
<evidence type="ECO:0000256" key="2">
    <source>
        <dbReference type="ARBA" id="ARBA00012180"/>
    </source>
</evidence>
<organism evidence="4 5">
    <name type="scientific">Mycteria americana</name>
    <name type="common">Wood stork</name>
    <dbReference type="NCBI Taxonomy" id="33587"/>
    <lineage>
        <taxon>Eukaryota</taxon>
        <taxon>Metazoa</taxon>
        <taxon>Chordata</taxon>
        <taxon>Craniata</taxon>
        <taxon>Vertebrata</taxon>
        <taxon>Euteleostomi</taxon>
        <taxon>Archelosauria</taxon>
        <taxon>Archosauria</taxon>
        <taxon>Dinosauria</taxon>
        <taxon>Saurischia</taxon>
        <taxon>Theropoda</taxon>
        <taxon>Coelurosauria</taxon>
        <taxon>Aves</taxon>
        <taxon>Neognathae</taxon>
        <taxon>Neoaves</taxon>
        <taxon>Aequornithes</taxon>
        <taxon>Ciconiiformes</taxon>
        <taxon>Ciconiidae</taxon>
        <taxon>Mycteria</taxon>
    </lineage>
</organism>
<proteinExistence type="inferred from homology"/>
<dbReference type="PANTHER" id="PTHR33064">
    <property type="entry name" value="POL PROTEIN"/>
    <property type="match status" value="1"/>
</dbReference>
<keyword evidence="5" id="KW-1185">Reference proteome</keyword>
<gene>
    <name evidence="4" type="ORF">QYF61_014458</name>
</gene>
<comment type="similarity">
    <text evidence="1">Belongs to the beta type-B retroviral polymerase family. HERV class-II K(HML-2) pol subfamily.</text>
</comment>
<comment type="caution">
    <text evidence="4">The sequence shown here is derived from an EMBL/GenBank/DDBJ whole genome shotgun (WGS) entry which is preliminary data.</text>
</comment>
<dbReference type="SUPFAM" id="SSF56672">
    <property type="entry name" value="DNA/RNA polymerases"/>
    <property type="match status" value="1"/>
</dbReference>
<dbReference type="AlphaFoldDB" id="A0AAN7MT73"/>
<evidence type="ECO:0000256" key="1">
    <source>
        <dbReference type="ARBA" id="ARBA00010879"/>
    </source>
</evidence>
<dbReference type="EC" id="3.1.26.4" evidence="2"/>
<sequence>MPRGVCVSPYNTPILPVKKNRLDEDGDLEYRFVQDLWVVNQHVVTLHPVVPDPSTILLQIPHWARSITVKYLTAAFFSIPLDEDSQLLFAFTRKGQQLNWMHLPQGFAGSPTIFSQILRNYLRHIKLLDKSALVQYVDDLLIASKDEDTCIKDTIHLCTALAEKGHCAYPSKLQLCQKEYLGRKGAPVSSVELPTAKELRLNFTPNFLYLLSPSSAGGWEMGVAVSSSHIVSATPSSSHSSPAPVWGPTHRRQSSMNFSNVGPSHGLQFFRNGLLQCGALHGLQVDICSTVNLHGLQGDNLLHHGLHHGLQGNLCSGTWSTSSPSFFTDLGKTSCLCEVYGETALYADGAA</sequence>
<dbReference type="Gene3D" id="3.30.70.270">
    <property type="match status" value="1"/>
</dbReference>
<accession>A0AAN7MT73</accession>
<dbReference type="InterPro" id="IPR043502">
    <property type="entry name" value="DNA/RNA_pol_sf"/>
</dbReference>
<feature type="domain" description="Reverse transcriptase" evidence="3">
    <location>
        <begin position="1"/>
        <end position="188"/>
    </location>
</feature>
<dbReference type="Gene3D" id="3.10.10.10">
    <property type="entry name" value="HIV Type 1 Reverse Transcriptase, subunit A, domain 1"/>
    <property type="match status" value="1"/>
</dbReference>
<evidence type="ECO:0000313" key="4">
    <source>
        <dbReference type="EMBL" id="KAK4810986.1"/>
    </source>
</evidence>
<dbReference type="InterPro" id="IPR043128">
    <property type="entry name" value="Rev_trsase/Diguanyl_cyclase"/>
</dbReference>
<evidence type="ECO:0000313" key="5">
    <source>
        <dbReference type="Proteomes" id="UP001333110"/>
    </source>
</evidence>
<dbReference type="InterPro" id="IPR051320">
    <property type="entry name" value="Viral_Replic_Matur_Polypro"/>
</dbReference>
<dbReference type="PROSITE" id="PS50878">
    <property type="entry name" value="RT_POL"/>
    <property type="match status" value="1"/>
</dbReference>
<dbReference type="PANTHER" id="PTHR33064:SF37">
    <property type="entry name" value="RIBONUCLEASE H"/>
    <property type="match status" value="1"/>
</dbReference>
<protein>
    <recommendedName>
        <fullName evidence="2">ribonuclease H</fullName>
        <ecNumber evidence="2">3.1.26.4</ecNumber>
    </recommendedName>
</protein>
<dbReference type="Pfam" id="PF00078">
    <property type="entry name" value="RVT_1"/>
    <property type="match status" value="1"/>
</dbReference>
<name>A0AAN7MT73_MYCAM</name>
<dbReference type="EMBL" id="JAUNZN010000018">
    <property type="protein sequence ID" value="KAK4810986.1"/>
    <property type="molecule type" value="Genomic_DNA"/>
</dbReference>
<dbReference type="GO" id="GO:0004523">
    <property type="term" value="F:RNA-DNA hybrid ribonuclease activity"/>
    <property type="evidence" value="ECO:0007669"/>
    <property type="project" value="UniProtKB-EC"/>
</dbReference>
<evidence type="ECO:0000259" key="3">
    <source>
        <dbReference type="PROSITE" id="PS50878"/>
    </source>
</evidence>
<dbReference type="InterPro" id="IPR000477">
    <property type="entry name" value="RT_dom"/>
</dbReference>
<reference evidence="4 5" key="1">
    <citation type="journal article" date="2023" name="J. Hered.">
        <title>Chromosome-level genome of the wood stork (Mycteria americana) provides insight into avian chromosome evolution.</title>
        <authorList>
            <person name="Flamio R. Jr."/>
            <person name="Ramstad K.M."/>
        </authorList>
    </citation>
    <scope>NUCLEOTIDE SEQUENCE [LARGE SCALE GENOMIC DNA]</scope>
    <source>
        <strain evidence="4">JAX WOST 10</strain>
    </source>
</reference>